<reference evidence="2" key="1">
    <citation type="journal article" date="2020" name="Stud. Mycol.">
        <title>101 Dothideomycetes genomes: a test case for predicting lifestyles and emergence of pathogens.</title>
        <authorList>
            <person name="Haridas S."/>
            <person name="Albert R."/>
            <person name="Binder M."/>
            <person name="Bloem J."/>
            <person name="Labutti K."/>
            <person name="Salamov A."/>
            <person name="Andreopoulos B."/>
            <person name="Baker S."/>
            <person name="Barry K."/>
            <person name="Bills G."/>
            <person name="Bluhm B."/>
            <person name="Cannon C."/>
            <person name="Castanera R."/>
            <person name="Culley D."/>
            <person name="Daum C."/>
            <person name="Ezra D."/>
            <person name="Gonzalez J."/>
            <person name="Henrissat B."/>
            <person name="Kuo A."/>
            <person name="Liang C."/>
            <person name="Lipzen A."/>
            <person name="Lutzoni F."/>
            <person name="Magnuson J."/>
            <person name="Mondo S."/>
            <person name="Nolan M."/>
            <person name="Ohm R."/>
            <person name="Pangilinan J."/>
            <person name="Park H.-J."/>
            <person name="Ramirez L."/>
            <person name="Alfaro M."/>
            <person name="Sun H."/>
            <person name="Tritt A."/>
            <person name="Yoshinaga Y."/>
            <person name="Zwiers L.-H."/>
            <person name="Turgeon B."/>
            <person name="Goodwin S."/>
            <person name="Spatafora J."/>
            <person name="Crous P."/>
            <person name="Grigoriev I."/>
        </authorList>
    </citation>
    <scope>NUCLEOTIDE SEQUENCE</scope>
    <source>
        <strain evidence="2">CBS 627.86</strain>
    </source>
</reference>
<gene>
    <name evidence="2" type="ORF">BDV96DRAFT_206081</name>
</gene>
<dbReference type="OrthoDB" id="9986966at2759"/>
<evidence type="ECO:0000313" key="3">
    <source>
        <dbReference type="Proteomes" id="UP000799770"/>
    </source>
</evidence>
<keyword evidence="3" id="KW-1185">Reference proteome</keyword>
<dbReference type="SUPFAM" id="SSF55486">
    <property type="entry name" value="Metalloproteases ('zincins'), catalytic domain"/>
    <property type="match status" value="1"/>
</dbReference>
<dbReference type="AlphaFoldDB" id="A0A6A5ZPY2"/>
<evidence type="ECO:0000313" key="2">
    <source>
        <dbReference type="EMBL" id="KAF2121215.1"/>
    </source>
</evidence>
<organism evidence="2 3">
    <name type="scientific">Lophiotrema nucula</name>
    <dbReference type="NCBI Taxonomy" id="690887"/>
    <lineage>
        <taxon>Eukaryota</taxon>
        <taxon>Fungi</taxon>
        <taxon>Dikarya</taxon>
        <taxon>Ascomycota</taxon>
        <taxon>Pezizomycotina</taxon>
        <taxon>Dothideomycetes</taxon>
        <taxon>Pleosporomycetidae</taxon>
        <taxon>Pleosporales</taxon>
        <taxon>Lophiotremataceae</taxon>
        <taxon>Lophiotrema</taxon>
    </lineage>
</organism>
<dbReference type="GO" id="GO:0008233">
    <property type="term" value="F:peptidase activity"/>
    <property type="evidence" value="ECO:0007669"/>
    <property type="project" value="InterPro"/>
</dbReference>
<dbReference type="Pfam" id="PF05547">
    <property type="entry name" value="Peptidase_M6"/>
    <property type="match status" value="1"/>
</dbReference>
<feature type="domain" description="Peptidase M6-like" evidence="1">
    <location>
        <begin position="109"/>
        <end position="299"/>
    </location>
</feature>
<dbReference type="SUPFAM" id="SSF50370">
    <property type="entry name" value="Ricin B-like lectins"/>
    <property type="match status" value="1"/>
</dbReference>
<proteinExistence type="predicted"/>
<dbReference type="PANTHER" id="PTHR41775">
    <property type="entry name" value="SECRETED PROTEIN-RELATED"/>
    <property type="match status" value="1"/>
</dbReference>
<dbReference type="PROSITE" id="PS50231">
    <property type="entry name" value="RICIN_B_LECTIN"/>
    <property type="match status" value="1"/>
</dbReference>
<dbReference type="Gene3D" id="2.80.10.50">
    <property type="match status" value="1"/>
</dbReference>
<evidence type="ECO:0000259" key="1">
    <source>
        <dbReference type="Pfam" id="PF05547"/>
    </source>
</evidence>
<dbReference type="InterPro" id="IPR035992">
    <property type="entry name" value="Ricin_B-like_lectins"/>
</dbReference>
<dbReference type="GO" id="GO:0006508">
    <property type="term" value="P:proteolysis"/>
    <property type="evidence" value="ECO:0007669"/>
    <property type="project" value="InterPro"/>
</dbReference>
<dbReference type="NCBIfam" id="TIGR03296">
    <property type="entry name" value="M6dom_TIGR03296"/>
    <property type="match status" value="1"/>
</dbReference>
<dbReference type="EMBL" id="ML977312">
    <property type="protein sequence ID" value="KAF2121215.1"/>
    <property type="molecule type" value="Genomic_DNA"/>
</dbReference>
<dbReference type="InterPro" id="IPR008757">
    <property type="entry name" value="Peptidase_M6-like_domain"/>
</dbReference>
<dbReference type="PANTHER" id="PTHR41775:SF1">
    <property type="entry name" value="PEPTIDASE M6-LIKE DOMAIN-CONTAINING PROTEIN"/>
    <property type="match status" value="1"/>
</dbReference>
<name>A0A6A5ZPY2_9PLEO</name>
<dbReference type="CDD" id="cd00161">
    <property type="entry name" value="beta-trefoil_Ricin-like"/>
    <property type="match status" value="1"/>
</dbReference>
<protein>
    <submittedName>
        <fullName evidence="2">Immune inhibitor A peptidase M6-domain-containing protein</fullName>
    </submittedName>
</protein>
<accession>A0A6A5ZPY2</accession>
<dbReference type="Proteomes" id="UP000799770">
    <property type="component" value="Unassembled WGS sequence"/>
</dbReference>
<sequence>MGPRPENAPCFAPPHPDLLARLKSKSDTLTVPGAPPTLRIQNKRVTGGESKILGLNDGTIFPRSHFTKAVSVAAMSNAALERTPLRGQIKVAIVLVDFADVKMGAGVKERFEDLFFSSGKIPTGSVSEYYQEVSRGQIALTGDVVGPFTLSQNMEYYANKNYGRGWPGPNSQTMADEALTAVGSSIDFKPYDNDGNGYVDAFVVVHAGRAAEETGIVDNIWSVKWTIPNERDINGTKIFGFLTVPFDAKCGVCAHEVGHLLFGWPDLYDTDNSSDGIGNWCLMSSGSWGGGGDRPVHPSAWCKASQGWADIVTETENHSVTLEDIKKGFKTHRLWTNGENTSSEYYLIENRQLTGFDESLPGDGLLVWHIDDSVWTNTDENHPKVKLLQADGLDQLKVLAGRGDAGDTYPGTANNNTLNATSNPNSMSYAGNDTFVSVTNIPASSPSMTFNITVKPIDHPPTGLFDTKTWYRLKNTFAGYSLDIVNDNGANSTGLLQMGRDGNFAGQHWQIIPQSTTEYALRSLFLGPNRQLDVFGNDKTTLNVANAGPFSGQFWTIKPWGDGTFHLEDAYSGPNLSLDTMEGGPKVAMNQSNTGRPTQRWTITPIRSIREVEGGPQWRFWQ</sequence>